<organism evidence="1 2">
    <name type="scientific">Lepraria finkii</name>
    <dbReference type="NCBI Taxonomy" id="1340010"/>
    <lineage>
        <taxon>Eukaryota</taxon>
        <taxon>Fungi</taxon>
        <taxon>Dikarya</taxon>
        <taxon>Ascomycota</taxon>
        <taxon>Pezizomycotina</taxon>
        <taxon>Lecanoromycetes</taxon>
        <taxon>OSLEUM clade</taxon>
        <taxon>Lecanoromycetidae</taxon>
        <taxon>Lecanorales</taxon>
        <taxon>Lecanorineae</taxon>
        <taxon>Stereocaulaceae</taxon>
        <taxon>Lepraria</taxon>
    </lineage>
</organism>
<sequence>MRFFFMQASMLNTSSLYKRHFRLETCYYDLRHLHFVGYQRVLAAVALRRLREAWDEVPSSFSIKFLEIIIHTGTSVELASQHWTCRETPARKFAPSMTMRLTGHPNTLSSWTLTSE</sequence>
<keyword evidence="2" id="KW-1185">Reference proteome</keyword>
<evidence type="ECO:0000313" key="1">
    <source>
        <dbReference type="EMBL" id="KAL2049658.1"/>
    </source>
</evidence>
<accession>A0ABR4B1P6</accession>
<protein>
    <submittedName>
        <fullName evidence="1">Uncharacterized protein</fullName>
    </submittedName>
</protein>
<reference evidence="1 2" key="1">
    <citation type="submission" date="2024-09" db="EMBL/GenBank/DDBJ databases">
        <title>Rethinking Asexuality: The Enigmatic Case of Functional Sexual Genes in Lepraria (Stereocaulaceae).</title>
        <authorList>
            <person name="Doellman M."/>
            <person name="Sun Y."/>
            <person name="Barcenas-Pena A."/>
            <person name="Lumbsch H.T."/>
            <person name="Grewe F."/>
        </authorList>
    </citation>
    <scope>NUCLEOTIDE SEQUENCE [LARGE SCALE GENOMIC DNA]</scope>
    <source>
        <strain evidence="1 2">Grewe 0041</strain>
    </source>
</reference>
<dbReference type="Proteomes" id="UP001590951">
    <property type="component" value="Unassembled WGS sequence"/>
</dbReference>
<dbReference type="EMBL" id="JBHFEH010000060">
    <property type="protein sequence ID" value="KAL2049658.1"/>
    <property type="molecule type" value="Genomic_DNA"/>
</dbReference>
<evidence type="ECO:0000313" key="2">
    <source>
        <dbReference type="Proteomes" id="UP001590951"/>
    </source>
</evidence>
<gene>
    <name evidence="1" type="ORF">ABVK25_010118</name>
</gene>
<proteinExistence type="predicted"/>
<name>A0ABR4B1P6_9LECA</name>
<comment type="caution">
    <text evidence="1">The sequence shown here is derived from an EMBL/GenBank/DDBJ whole genome shotgun (WGS) entry which is preliminary data.</text>
</comment>